<keyword evidence="2" id="KW-1185">Reference proteome</keyword>
<evidence type="ECO:0000313" key="2">
    <source>
        <dbReference type="Proteomes" id="UP001176941"/>
    </source>
</evidence>
<proteinExistence type="predicted"/>
<dbReference type="EMBL" id="OX459955">
    <property type="protein sequence ID" value="CAI9159955.1"/>
    <property type="molecule type" value="Genomic_DNA"/>
</dbReference>
<protein>
    <submittedName>
        <fullName evidence="1">Uncharacterized protein</fullName>
    </submittedName>
</protein>
<gene>
    <name evidence="1" type="ORF">MRATA1EN1_LOCUS8917</name>
</gene>
<reference evidence="1" key="1">
    <citation type="submission" date="2023-04" db="EMBL/GenBank/DDBJ databases">
        <authorList>
            <consortium name="ELIXIR-Norway"/>
        </authorList>
    </citation>
    <scope>NUCLEOTIDE SEQUENCE [LARGE SCALE GENOMIC DNA]</scope>
</reference>
<accession>A0ABN8YEG9</accession>
<organism evidence="1 2">
    <name type="scientific">Rangifer tarandus platyrhynchus</name>
    <name type="common">Svalbard reindeer</name>
    <dbReference type="NCBI Taxonomy" id="3082113"/>
    <lineage>
        <taxon>Eukaryota</taxon>
        <taxon>Metazoa</taxon>
        <taxon>Chordata</taxon>
        <taxon>Craniata</taxon>
        <taxon>Vertebrata</taxon>
        <taxon>Euteleostomi</taxon>
        <taxon>Mammalia</taxon>
        <taxon>Eutheria</taxon>
        <taxon>Laurasiatheria</taxon>
        <taxon>Artiodactyla</taxon>
        <taxon>Ruminantia</taxon>
        <taxon>Pecora</taxon>
        <taxon>Cervidae</taxon>
        <taxon>Odocoileinae</taxon>
        <taxon>Rangifer</taxon>
    </lineage>
</organism>
<evidence type="ECO:0000313" key="1">
    <source>
        <dbReference type="EMBL" id="CAI9159955.1"/>
    </source>
</evidence>
<dbReference type="Proteomes" id="UP001176941">
    <property type="component" value="Chromosome 19"/>
</dbReference>
<sequence length="117" mass="12733">MILINLGHAALSTVQFYNRPLTPQMQMVAGFSGKIHTQVSVPPPANRFQERPIQLASHVSRAPTAVQPSSFLSPCLQWQDLGLSYLLDTPFPLPSPPGSVGGHSELKADVVFWRSGL</sequence>
<name>A0ABN8YEG9_RANTA</name>